<dbReference type="OrthoDB" id="2049878at2"/>
<protein>
    <recommendedName>
        <fullName evidence="1">N-acetyltransferase domain-containing protein</fullName>
    </recommendedName>
</protein>
<dbReference type="PANTHER" id="PTHR43415">
    <property type="entry name" value="SPERMIDINE N(1)-ACETYLTRANSFERASE"/>
    <property type="match status" value="1"/>
</dbReference>
<dbReference type="EMBL" id="BBMZ01000007">
    <property type="protein sequence ID" value="GAL57510.1"/>
    <property type="molecule type" value="Genomic_DNA"/>
</dbReference>
<sequence length="190" mass="22054">MNKCTGGPDILQADWITGRTIKLRNVRPEDAEFIVALRTNEKKGKFISATSQDISQQKAWIDNYLRSEGQAYFIITDLNDRPFGTVRLYDRQGDSFCWGSWIINEEAPSHYAIESALLVYSYALKLGFKRAHFEVRKGNVSVIKFHERFGAVRASETEQDIFYSLPKENILSSLKKFKKYLPEEVRFERK</sequence>
<reference evidence="2 3" key="1">
    <citation type="submission" date="2014-09" db="EMBL/GenBank/DDBJ databases">
        <title>Whole genome shotgun sequence of Escherichia vulneris NBRC 102420.</title>
        <authorList>
            <person name="Yoshida Y."/>
            <person name="Hosoyama A."/>
            <person name="Tsuchikane K."/>
            <person name="Ohji S."/>
            <person name="Ichikawa N."/>
            <person name="Kimura A."/>
            <person name="Yamazoe A."/>
            <person name="Ezaki T."/>
            <person name="Fujita N."/>
        </authorList>
    </citation>
    <scope>NUCLEOTIDE SEQUENCE [LARGE SCALE GENOMIC DNA]</scope>
    <source>
        <strain evidence="2 3">NBRC 102420</strain>
    </source>
</reference>
<dbReference type="GO" id="GO:0016747">
    <property type="term" value="F:acyltransferase activity, transferring groups other than amino-acyl groups"/>
    <property type="evidence" value="ECO:0007669"/>
    <property type="project" value="InterPro"/>
</dbReference>
<gene>
    <name evidence="2" type="ORF">EV102420_07_03310</name>
</gene>
<dbReference type="SUPFAM" id="SSF55729">
    <property type="entry name" value="Acyl-CoA N-acyltransferases (Nat)"/>
    <property type="match status" value="1"/>
</dbReference>
<name>A0A090UY30_PSEVU</name>
<dbReference type="STRING" id="1115515.EV102420_07_03310"/>
<feature type="domain" description="N-acetyltransferase" evidence="1">
    <location>
        <begin position="21"/>
        <end position="168"/>
    </location>
</feature>
<keyword evidence="3" id="KW-1185">Reference proteome</keyword>
<comment type="caution">
    <text evidence="2">The sequence shown here is derived from an EMBL/GenBank/DDBJ whole genome shotgun (WGS) entry which is preliminary data.</text>
</comment>
<dbReference type="Pfam" id="PF13302">
    <property type="entry name" value="Acetyltransf_3"/>
    <property type="match status" value="1"/>
</dbReference>
<proteinExistence type="predicted"/>
<dbReference type="RefSeq" id="WP_042389890.1">
    <property type="nucleotide sequence ID" value="NZ_BBMZ01000007.1"/>
</dbReference>
<accession>A0A090UY30</accession>
<dbReference type="AlphaFoldDB" id="A0A090UY30"/>
<dbReference type="PANTHER" id="PTHR43415:SF3">
    <property type="entry name" value="GNAT-FAMILY ACETYLTRANSFERASE"/>
    <property type="match status" value="1"/>
</dbReference>
<evidence type="ECO:0000313" key="3">
    <source>
        <dbReference type="Proteomes" id="UP000029462"/>
    </source>
</evidence>
<dbReference type="Proteomes" id="UP000029462">
    <property type="component" value="Unassembled WGS sequence"/>
</dbReference>
<organism evidence="2 3">
    <name type="scientific">Pseudescherichia vulneris NBRC 102420</name>
    <dbReference type="NCBI Taxonomy" id="1115515"/>
    <lineage>
        <taxon>Bacteria</taxon>
        <taxon>Pseudomonadati</taxon>
        <taxon>Pseudomonadota</taxon>
        <taxon>Gammaproteobacteria</taxon>
        <taxon>Enterobacterales</taxon>
        <taxon>Enterobacteriaceae</taxon>
        <taxon>Pseudescherichia</taxon>
    </lineage>
</organism>
<evidence type="ECO:0000313" key="2">
    <source>
        <dbReference type="EMBL" id="GAL57510.1"/>
    </source>
</evidence>
<evidence type="ECO:0000259" key="1">
    <source>
        <dbReference type="PROSITE" id="PS51186"/>
    </source>
</evidence>
<dbReference type="InterPro" id="IPR016181">
    <property type="entry name" value="Acyl_CoA_acyltransferase"/>
</dbReference>
<dbReference type="eggNOG" id="COG1670">
    <property type="taxonomic scope" value="Bacteria"/>
</dbReference>
<dbReference type="Gene3D" id="3.40.630.30">
    <property type="match status" value="1"/>
</dbReference>
<dbReference type="PROSITE" id="PS51186">
    <property type="entry name" value="GNAT"/>
    <property type="match status" value="1"/>
</dbReference>
<dbReference type="InterPro" id="IPR000182">
    <property type="entry name" value="GNAT_dom"/>
</dbReference>